<dbReference type="Proteomes" id="UP001165270">
    <property type="component" value="Unassembled WGS sequence"/>
</dbReference>
<evidence type="ECO:0000313" key="2">
    <source>
        <dbReference type="EMBL" id="MCI3246326.1"/>
    </source>
</evidence>
<accession>A0ABS9XW71</accession>
<evidence type="ECO:0000313" key="3">
    <source>
        <dbReference type="Proteomes" id="UP001165270"/>
    </source>
</evidence>
<proteinExistence type="predicted"/>
<feature type="region of interest" description="Disordered" evidence="1">
    <location>
        <begin position="45"/>
        <end position="67"/>
    </location>
</feature>
<keyword evidence="3" id="KW-1185">Reference proteome</keyword>
<organism evidence="2 3">
    <name type="scientific">Streptomyces spinosisporus</name>
    <dbReference type="NCBI Taxonomy" id="2927582"/>
    <lineage>
        <taxon>Bacteria</taxon>
        <taxon>Bacillati</taxon>
        <taxon>Actinomycetota</taxon>
        <taxon>Actinomycetes</taxon>
        <taxon>Kitasatosporales</taxon>
        <taxon>Streptomycetaceae</taxon>
        <taxon>Streptomyces</taxon>
    </lineage>
</organism>
<dbReference type="EMBL" id="JALDAX010000032">
    <property type="protein sequence ID" value="MCI3246326.1"/>
    <property type="molecule type" value="Genomic_DNA"/>
</dbReference>
<dbReference type="RefSeq" id="WP_242713677.1">
    <property type="nucleotide sequence ID" value="NZ_JALDAX010000032.1"/>
</dbReference>
<evidence type="ECO:0000256" key="1">
    <source>
        <dbReference type="SAM" id="MobiDB-lite"/>
    </source>
</evidence>
<reference evidence="2" key="1">
    <citation type="submission" date="2022-03" db="EMBL/GenBank/DDBJ databases">
        <title>Streptomyces 7R015 and 7R016 isolated from Barleria lupulina in Thailand.</title>
        <authorList>
            <person name="Kanchanasin P."/>
            <person name="Phongsopitanun W."/>
            <person name="Tanasupawat S."/>
        </authorList>
    </citation>
    <scope>NUCLEOTIDE SEQUENCE</scope>
    <source>
        <strain evidence="2">7R016</strain>
    </source>
</reference>
<name>A0ABS9XW71_9ACTN</name>
<feature type="compositionally biased region" description="Acidic residues" evidence="1">
    <location>
        <begin position="56"/>
        <end position="67"/>
    </location>
</feature>
<sequence length="67" mass="7297">MPNRCPATDTIDVEGAGLELQCVHWSDDPAGRHVGDHLVHTPPAMGDDHTWLNEDPLTEEEAAVLGR</sequence>
<gene>
    <name evidence="2" type="ORF">MQN93_42210</name>
</gene>
<protein>
    <submittedName>
        <fullName evidence="2">Uncharacterized protein</fullName>
    </submittedName>
</protein>
<comment type="caution">
    <text evidence="2">The sequence shown here is derived from an EMBL/GenBank/DDBJ whole genome shotgun (WGS) entry which is preliminary data.</text>
</comment>